<proteinExistence type="inferred from homology"/>
<dbReference type="EMBL" id="JTDL01000152">
    <property type="protein sequence ID" value="KHL00531.1"/>
    <property type="molecule type" value="Genomic_DNA"/>
</dbReference>
<dbReference type="GO" id="GO:0009003">
    <property type="term" value="F:signal peptidase activity"/>
    <property type="evidence" value="ECO:0007669"/>
    <property type="project" value="UniProtKB-EC"/>
</dbReference>
<feature type="active site" evidence="3">
    <location>
        <position position="103"/>
    </location>
</feature>
<comment type="similarity">
    <text evidence="2 4">Belongs to the peptidase S26 family.</text>
</comment>
<dbReference type="STRING" id="1338436.LK10_19885"/>
<dbReference type="GO" id="GO:0004252">
    <property type="term" value="F:serine-type endopeptidase activity"/>
    <property type="evidence" value="ECO:0007669"/>
    <property type="project" value="InterPro"/>
</dbReference>
<dbReference type="InterPro" id="IPR019533">
    <property type="entry name" value="Peptidase_S26"/>
</dbReference>
<gene>
    <name evidence="6" type="ORF">LK10_19885</name>
</gene>
<organism evidence="6 7">
    <name type="scientific">Sinomonas humi</name>
    <dbReference type="NCBI Taxonomy" id="1338436"/>
    <lineage>
        <taxon>Bacteria</taxon>
        <taxon>Bacillati</taxon>
        <taxon>Actinomycetota</taxon>
        <taxon>Actinomycetes</taxon>
        <taxon>Micrococcales</taxon>
        <taxon>Micrococcaceae</taxon>
        <taxon>Sinomonas</taxon>
    </lineage>
</organism>
<feature type="domain" description="Peptidase S26" evidence="5">
    <location>
        <begin position="7"/>
        <end position="193"/>
    </location>
</feature>
<dbReference type="AlphaFoldDB" id="A0A0B2AFF7"/>
<evidence type="ECO:0000256" key="3">
    <source>
        <dbReference type="PIRSR" id="PIRSR600223-1"/>
    </source>
</evidence>
<accession>A0A0B2AFF7</accession>
<evidence type="ECO:0000313" key="7">
    <source>
        <dbReference type="Proteomes" id="UP000030982"/>
    </source>
</evidence>
<dbReference type="InterPro" id="IPR036286">
    <property type="entry name" value="LexA/Signal_pep-like_sf"/>
</dbReference>
<keyword evidence="4" id="KW-0378">Hydrolase</keyword>
<dbReference type="Pfam" id="PF10502">
    <property type="entry name" value="Peptidase_S26"/>
    <property type="match status" value="1"/>
</dbReference>
<dbReference type="GO" id="GO:0005886">
    <property type="term" value="C:plasma membrane"/>
    <property type="evidence" value="ECO:0007669"/>
    <property type="project" value="UniProtKB-SubCell"/>
</dbReference>
<evidence type="ECO:0000313" key="6">
    <source>
        <dbReference type="EMBL" id="KHL00531.1"/>
    </source>
</evidence>
<name>A0A0B2AFF7_9MICC</name>
<reference evidence="6 7" key="1">
    <citation type="submission" date="2014-09" db="EMBL/GenBank/DDBJ databases">
        <title>Genome sequence of Sinomonas sp. MUSC 117.</title>
        <authorList>
            <person name="Lee L.-H."/>
        </authorList>
    </citation>
    <scope>NUCLEOTIDE SEQUENCE [LARGE SCALE GENOMIC DNA]</scope>
    <source>
        <strain evidence="6 7">MUSC 117</strain>
    </source>
</reference>
<comment type="subcellular location">
    <subcellularLocation>
        <location evidence="1">Cell membrane</location>
        <topology evidence="1">Single-pass type II membrane protein</topology>
    </subcellularLocation>
    <subcellularLocation>
        <location evidence="4">Membrane</location>
        <topology evidence="4">Single-pass type II membrane protein</topology>
    </subcellularLocation>
</comment>
<dbReference type="PRINTS" id="PR00727">
    <property type="entry name" value="LEADERPTASE"/>
</dbReference>
<evidence type="ECO:0000256" key="1">
    <source>
        <dbReference type="ARBA" id="ARBA00004401"/>
    </source>
</evidence>
<evidence type="ECO:0000256" key="2">
    <source>
        <dbReference type="ARBA" id="ARBA00009370"/>
    </source>
</evidence>
<comment type="caution">
    <text evidence="6">The sequence shown here is derived from an EMBL/GenBank/DDBJ whole genome shotgun (WGS) entry which is preliminary data.</text>
</comment>
<dbReference type="SUPFAM" id="SSF51306">
    <property type="entry name" value="LexA/Signal peptidase"/>
    <property type="match status" value="1"/>
</dbReference>
<dbReference type="CDD" id="cd06530">
    <property type="entry name" value="S26_SPase_I"/>
    <property type="match status" value="1"/>
</dbReference>
<sequence>MGWRSALLGVVVAFVVWSLVRAFLVDVFYIPSGSMEPLLQPGDRIAVSRTAFASRPIERGDVVVFDGRGSFAPLDSGRGWIGDALQGAGEWLGVVPNETVFVKRVIGVAGDHVACCSPDGRLTVNGKPIDEPYLFPGDAPSTMKFDVIVPAGRLWLLGDHRSDSMDSRALLGAPGGGLVRTDRVIGEPIAILWPLDRLGPMTTTPKEVR</sequence>
<feature type="active site" evidence="3">
    <location>
        <position position="34"/>
    </location>
</feature>
<evidence type="ECO:0000256" key="4">
    <source>
        <dbReference type="RuleBase" id="RU362042"/>
    </source>
</evidence>
<dbReference type="Gene3D" id="2.10.109.10">
    <property type="entry name" value="Umud Fragment, subunit A"/>
    <property type="match status" value="1"/>
</dbReference>
<protein>
    <recommendedName>
        <fullName evidence="4">Signal peptidase I</fullName>
        <ecNumber evidence="4">3.4.21.89</ecNumber>
    </recommendedName>
</protein>
<dbReference type="GO" id="GO:0006465">
    <property type="term" value="P:signal peptide processing"/>
    <property type="evidence" value="ECO:0007669"/>
    <property type="project" value="InterPro"/>
</dbReference>
<dbReference type="Proteomes" id="UP000030982">
    <property type="component" value="Unassembled WGS sequence"/>
</dbReference>
<dbReference type="EC" id="3.4.21.89" evidence="4"/>
<evidence type="ECO:0000259" key="5">
    <source>
        <dbReference type="Pfam" id="PF10502"/>
    </source>
</evidence>
<dbReference type="InterPro" id="IPR000223">
    <property type="entry name" value="Pept_S26A_signal_pept_1"/>
</dbReference>
<dbReference type="PANTHER" id="PTHR43390:SF1">
    <property type="entry name" value="CHLOROPLAST PROCESSING PEPTIDASE"/>
    <property type="match status" value="1"/>
</dbReference>
<keyword evidence="7" id="KW-1185">Reference proteome</keyword>
<comment type="catalytic activity">
    <reaction evidence="4">
        <text>Cleavage of hydrophobic, N-terminal signal or leader sequences from secreted and periplasmic proteins.</text>
        <dbReference type="EC" id="3.4.21.89"/>
    </reaction>
</comment>
<dbReference type="NCBIfam" id="TIGR02227">
    <property type="entry name" value="sigpep_I_bact"/>
    <property type="match status" value="1"/>
</dbReference>
<dbReference type="PANTHER" id="PTHR43390">
    <property type="entry name" value="SIGNAL PEPTIDASE I"/>
    <property type="match status" value="1"/>
</dbReference>
<keyword evidence="4" id="KW-0645">Protease</keyword>